<dbReference type="EMBL" id="JACGWW010000001">
    <property type="protein sequence ID" value="MBA8812757.1"/>
    <property type="molecule type" value="Genomic_DNA"/>
</dbReference>
<evidence type="ECO:0000259" key="1">
    <source>
        <dbReference type="SMART" id="SM00974"/>
    </source>
</evidence>
<name>A0A7W3PIH0_9MICO</name>
<proteinExistence type="predicted"/>
<comment type="caution">
    <text evidence="2">The sequence shown here is derived from an EMBL/GenBank/DDBJ whole genome shotgun (WGS) entry which is preliminary data.</text>
</comment>
<dbReference type="AlphaFoldDB" id="A0A7W3PIH0"/>
<evidence type="ECO:0000313" key="3">
    <source>
        <dbReference type="Proteomes" id="UP000522688"/>
    </source>
</evidence>
<protein>
    <recommendedName>
        <fullName evidence="1">Bacteriophage T5 Orf172 DNA-binding domain-containing protein</fullName>
    </recommendedName>
</protein>
<accession>A0A7W3PIH0</accession>
<organism evidence="2 3">
    <name type="scientific">Frigoribacterium faeni</name>
    <dbReference type="NCBI Taxonomy" id="145483"/>
    <lineage>
        <taxon>Bacteria</taxon>
        <taxon>Bacillati</taxon>
        <taxon>Actinomycetota</taxon>
        <taxon>Actinomycetes</taxon>
        <taxon>Micrococcales</taxon>
        <taxon>Microbacteriaceae</taxon>
        <taxon>Frigoribacterium</taxon>
    </lineage>
</organism>
<dbReference type="SMART" id="SM00974">
    <property type="entry name" value="T5orf172"/>
    <property type="match status" value="1"/>
</dbReference>
<dbReference type="RefSeq" id="WP_244289679.1">
    <property type="nucleotide sequence ID" value="NZ_BAAAHR010000002.1"/>
</dbReference>
<sequence length="200" mass="21977">MHDLETATIDTCRGGAGRVGDAPCAGAVAGSAPVLLCDRHLALVADWLAGREEHPDGLTDLLPTPCPACGSRLGVRWPSGWLCAVCEWRLGDVPDADLAPPRVDVVYYIRFDDRIKIGTTANPRQRLGRLWHHELLAFERGDRGVEGRRHEQFGAWRFGRTEWFAASAELDAHTSALAAGVDDPWQRYARWRSEALALGA</sequence>
<reference evidence="2 3" key="1">
    <citation type="submission" date="2020-07" db="EMBL/GenBank/DDBJ databases">
        <title>Sequencing the genomes of 1000 actinobacteria strains.</title>
        <authorList>
            <person name="Klenk H.-P."/>
        </authorList>
    </citation>
    <scope>NUCLEOTIDE SEQUENCE [LARGE SCALE GENOMIC DNA]</scope>
    <source>
        <strain evidence="2 3">DSM 10309</strain>
    </source>
</reference>
<evidence type="ECO:0000313" key="2">
    <source>
        <dbReference type="EMBL" id="MBA8812757.1"/>
    </source>
</evidence>
<dbReference type="Proteomes" id="UP000522688">
    <property type="component" value="Unassembled WGS sequence"/>
</dbReference>
<feature type="domain" description="Bacteriophage T5 Orf172 DNA-binding" evidence="1">
    <location>
        <begin position="109"/>
        <end position="177"/>
    </location>
</feature>
<dbReference type="InterPro" id="IPR018306">
    <property type="entry name" value="Phage_T5_Orf172_DNA-bd"/>
</dbReference>
<gene>
    <name evidence="2" type="ORF">FB463_000981</name>
</gene>